<evidence type="ECO:0000313" key="1">
    <source>
        <dbReference type="EMBL" id="AMW99237.1"/>
    </source>
</evidence>
<keyword evidence="2" id="KW-1185">Reference proteome</keyword>
<protein>
    <submittedName>
        <fullName evidence="1">Uncharacterized protein</fullName>
    </submittedName>
</protein>
<reference evidence="2" key="2">
    <citation type="submission" date="2016-03" db="EMBL/GenBank/DDBJ databases">
        <authorList>
            <person name="Ploux O."/>
        </authorList>
    </citation>
    <scope>NUCLEOTIDE SEQUENCE [LARGE SCALE GENOMIC DNA]</scope>
    <source>
        <strain evidence="2">PP9</strain>
    </source>
</reference>
<accession>A0A143HBV4</accession>
<name>A0A143HBV4_9BACL</name>
<proteinExistence type="predicted"/>
<dbReference type="OrthoDB" id="9987727at2"/>
<evidence type="ECO:0000313" key="2">
    <source>
        <dbReference type="Proteomes" id="UP000076021"/>
    </source>
</evidence>
<dbReference type="KEGG" id="rst:ATY39_07015"/>
<dbReference type="RefSeq" id="WP_066787767.1">
    <property type="nucleotide sequence ID" value="NZ_CP014806.1"/>
</dbReference>
<organism evidence="1 2">
    <name type="scientific">Rummeliibacillus stabekisii</name>
    <dbReference type="NCBI Taxonomy" id="241244"/>
    <lineage>
        <taxon>Bacteria</taxon>
        <taxon>Bacillati</taxon>
        <taxon>Bacillota</taxon>
        <taxon>Bacilli</taxon>
        <taxon>Bacillales</taxon>
        <taxon>Caryophanaceae</taxon>
        <taxon>Rummeliibacillus</taxon>
    </lineage>
</organism>
<gene>
    <name evidence="1" type="ORF">ATY39_07015</name>
</gene>
<dbReference type="EMBL" id="CP014806">
    <property type="protein sequence ID" value="AMW99237.1"/>
    <property type="molecule type" value="Genomic_DNA"/>
</dbReference>
<sequence>MGIKFNFDAKDFEKSVKKAALEKVKKEGVNIECPNCNKTIKIKNLKATCSCGQEITLNVDSI</sequence>
<dbReference type="Proteomes" id="UP000076021">
    <property type="component" value="Chromosome"/>
</dbReference>
<dbReference type="AlphaFoldDB" id="A0A143HBV4"/>
<reference evidence="1 2" key="1">
    <citation type="journal article" date="2016" name="Genome Announc.">
        <title>Whole-Genome Sequence of Rummeliibacillus stabekisii Strain PP9 Isolated from Antarctic Soil.</title>
        <authorList>
            <person name="da Mota F.F."/>
            <person name="Vollu R.E."/>
            <person name="Jurelevicius D."/>
            <person name="Seldin L."/>
        </authorList>
    </citation>
    <scope>NUCLEOTIDE SEQUENCE [LARGE SCALE GENOMIC DNA]</scope>
    <source>
        <strain evidence="1 2">PP9</strain>
    </source>
</reference>